<dbReference type="InterPro" id="IPR045344">
    <property type="entry name" value="C-JID"/>
</dbReference>
<protein>
    <recommendedName>
        <fullName evidence="5">C-JID domain-containing protein</fullName>
    </recommendedName>
</protein>
<keyword evidence="2" id="KW-0677">Repeat</keyword>
<keyword evidence="3" id="KW-0175">Coiled coil</keyword>
<dbReference type="Pfam" id="PF20160">
    <property type="entry name" value="C-JID"/>
    <property type="match status" value="1"/>
</dbReference>
<proteinExistence type="predicted"/>
<evidence type="ECO:0000259" key="5">
    <source>
        <dbReference type="Pfam" id="PF20160"/>
    </source>
</evidence>
<feature type="coiled-coil region" evidence="3">
    <location>
        <begin position="454"/>
        <end position="551"/>
    </location>
</feature>
<accession>A0AAN9PXL3</accession>
<feature type="region of interest" description="Disordered" evidence="4">
    <location>
        <begin position="257"/>
        <end position="285"/>
    </location>
</feature>
<dbReference type="Proteomes" id="UP001367508">
    <property type="component" value="Unassembled WGS sequence"/>
</dbReference>
<organism evidence="6 7">
    <name type="scientific">Canavalia gladiata</name>
    <name type="common">Sword bean</name>
    <name type="synonym">Dolichos gladiatus</name>
    <dbReference type="NCBI Taxonomy" id="3824"/>
    <lineage>
        <taxon>Eukaryota</taxon>
        <taxon>Viridiplantae</taxon>
        <taxon>Streptophyta</taxon>
        <taxon>Embryophyta</taxon>
        <taxon>Tracheophyta</taxon>
        <taxon>Spermatophyta</taxon>
        <taxon>Magnoliopsida</taxon>
        <taxon>eudicotyledons</taxon>
        <taxon>Gunneridae</taxon>
        <taxon>Pentapetalae</taxon>
        <taxon>rosids</taxon>
        <taxon>fabids</taxon>
        <taxon>Fabales</taxon>
        <taxon>Fabaceae</taxon>
        <taxon>Papilionoideae</taxon>
        <taxon>50 kb inversion clade</taxon>
        <taxon>NPAAA clade</taxon>
        <taxon>indigoferoid/millettioid clade</taxon>
        <taxon>Phaseoleae</taxon>
        <taxon>Canavalia</taxon>
    </lineage>
</organism>
<reference evidence="6 7" key="1">
    <citation type="submission" date="2024-01" db="EMBL/GenBank/DDBJ databases">
        <title>The genomes of 5 underutilized Papilionoideae crops provide insights into root nodulation and disease resistanc.</title>
        <authorList>
            <person name="Jiang F."/>
        </authorList>
    </citation>
    <scope>NUCLEOTIDE SEQUENCE [LARGE SCALE GENOMIC DNA]</scope>
    <source>
        <strain evidence="6">LVBAO_FW01</strain>
        <tissue evidence="6">Leaves</tissue>
    </source>
</reference>
<dbReference type="SUPFAM" id="SSF52047">
    <property type="entry name" value="RNI-like"/>
    <property type="match status" value="1"/>
</dbReference>
<evidence type="ECO:0000313" key="6">
    <source>
        <dbReference type="EMBL" id="KAK7314042.1"/>
    </source>
</evidence>
<evidence type="ECO:0000256" key="2">
    <source>
        <dbReference type="ARBA" id="ARBA00022737"/>
    </source>
</evidence>
<evidence type="ECO:0000256" key="4">
    <source>
        <dbReference type="SAM" id="MobiDB-lite"/>
    </source>
</evidence>
<evidence type="ECO:0000313" key="7">
    <source>
        <dbReference type="Proteomes" id="UP001367508"/>
    </source>
</evidence>
<feature type="domain" description="C-JID" evidence="5">
    <location>
        <begin position="87"/>
        <end position="197"/>
    </location>
</feature>
<feature type="region of interest" description="Disordered" evidence="4">
    <location>
        <begin position="315"/>
        <end position="346"/>
    </location>
</feature>
<name>A0AAN9PXL3_CANGL</name>
<evidence type="ECO:0000256" key="1">
    <source>
        <dbReference type="ARBA" id="ARBA00022614"/>
    </source>
</evidence>
<gene>
    <name evidence="6" type="ORF">VNO77_39250</name>
</gene>
<comment type="caution">
    <text evidence="6">The sequence shown here is derived from an EMBL/GenBank/DDBJ whole genome shotgun (WGS) entry which is preliminary data.</text>
</comment>
<dbReference type="EMBL" id="JAYMYQ010000009">
    <property type="protein sequence ID" value="KAK7314042.1"/>
    <property type="molecule type" value="Genomic_DNA"/>
</dbReference>
<dbReference type="AlphaFoldDB" id="A0AAN9PXL3"/>
<keyword evidence="7" id="KW-1185">Reference proteome</keyword>
<evidence type="ECO:0000256" key="3">
    <source>
        <dbReference type="SAM" id="Coils"/>
    </source>
</evidence>
<sequence>MKLETLSAKECRSLKYLDLSIHPECIGECYSLKELILDDCVYLKEIRGLLPNLDNFSAKNCTSLTSRCTSVLLNQESVEAGNKMFSLPGTKIPDWFAHRTSGESVSFWFRNKFPSISVCLVIGLMDEQLTTVKFSPRVFINGNKQFLGSRKVCEFSISTDHVLLFDIKLLKFEDNMDVVLSDKWNRMEVSYADHISNLMFPIKLVAKYSGIHIFKQTSGMEDIQFTNPPQAMINESSDSDSMEGHRRAMKDQRMVLSSPILTSTRTPPSKAEEGLGPRQTPSAVRPWEDVGGEILESLPDDEVHVAEVLSDPPVLERCEGDDTELEVASSSELESEKSFSSTGSDSDDPFNWVNRKFSVNGKEAMSSRAISGDASQASIREAIHGLELLMVKDLSEVHSDPATQSQLDNFLDLLIRSNYHKVTVEVKEALVEFRRKAFASFQEFQETIESVNKLKNFENQKARIQKEVLAGKDRRKDLKNSIKKASLTIKTENSRKKELEAEIATLRKELATKEMDLEQLVLNVKNLEADLSAYMKNCDALNEQALALSKEVDYLLTTNIGIEEEGKAAEVKQNLLNSTWSTDLASQLSKIKNNILGLSE</sequence>
<keyword evidence="1" id="KW-0433">Leucine-rich repeat</keyword>